<feature type="compositionally biased region" description="Low complexity" evidence="2">
    <location>
        <begin position="8"/>
        <end position="28"/>
    </location>
</feature>
<name>A0A6C0H9C3_9ZZZZ</name>
<organism evidence="3">
    <name type="scientific">viral metagenome</name>
    <dbReference type="NCBI Taxonomy" id="1070528"/>
    <lineage>
        <taxon>unclassified sequences</taxon>
        <taxon>metagenomes</taxon>
        <taxon>organismal metagenomes</taxon>
    </lineage>
</organism>
<proteinExistence type="predicted"/>
<keyword evidence="1" id="KW-0175">Coiled coil</keyword>
<protein>
    <submittedName>
        <fullName evidence="3">Uncharacterized protein</fullName>
    </submittedName>
</protein>
<feature type="region of interest" description="Disordered" evidence="2">
    <location>
        <begin position="1"/>
        <end position="83"/>
    </location>
</feature>
<evidence type="ECO:0000313" key="3">
    <source>
        <dbReference type="EMBL" id="QHT76593.1"/>
    </source>
</evidence>
<reference evidence="3" key="1">
    <citation type="journal article" date="2020" name="Nature">
        <title>Giant virus diversity and host interactions through global metagenomics.</title>
        <authorList>
            <person name="Schulz F."/>
            <person name="Roux S."/>
            <person name="Paez-Espino D."/>
            <person name="Jungbluth S."/>
            <person name="Walsh D.A."/>
            <person name="Denef V.J."/>
            <person name="McMahon K.D."/>
            <person name="Konstantinidis K.T."/>
            <person name="Eloe-Fadrosh E.A."/>
            <person name="Kyrpides N.C."/>
            <person name="Woyke T."/>
        </authorList>
    </citation>
    <scope>NUCLEOTIDE SEQUENCE</scope>
    <source>
        <strain evidence="3">GVMAG-M-3300023179-82</strain>
    </source>
</reference>
<sequence length="248" mass="28373">MPPKSKPKSASSCSVSDSSQSISIPKSKAMPKKLTNKNSDDNISSDQQSDIESIVNLNDNETDKEDNSESSEHDTPIKITSPKKNKNEEVSLLFNKLKINRDKKTELIKNITEQNKELIQNIKDEEKILNIIENKIIKKDKPKRENIGLNKEIDVPSILCTYLNLDPTIKMSRPKIYSIFTQKLKDNKLKEGTKIILNLKTLKELKLSFEIIQSKLKPNVLEHLEFTDTSVSFQQTRLQSILGLFYKE</sequence>
<feature type="coiled-coil region" evidence="1">
    <location>
        <begin position="101"/>
        <end position="135"/>
    </location>
</feature>
<dbReference type="EMBL" id="MN739898">
    <property type="protein sequence ID" value="QHT76593.1"/>
    <property type="molecule type" value="Genomic_DNA"/>
</dbReference>
<evidence type="ECO:0000256" key="1">
    <source>
        <dbReference type="SAM" id="Coils"/>
    </source>
</evidence>
<accession>A0A6C0H9C3</accession>
<feature type="compositionally biased region" description="Low complexity" evidence="2">
    <location>
        <begin position="41"/>
        <end position="51"/>
    </location>
</feature>
<feature type="compositionally biased region" description="Basic and acidic residues" evidence="2">
    <location>
        <begin position="65"/>
        <end position="76"/>
    </location>
</feature>
<evidence type="ECO:0000256" key="2">
    <source>
        <dbReference type="SAM" id="MobiDB-lite"/>
    </source>
</evidence>
<dbReference type="AlphaFoldDB" id="A0A6C0H9C3"/>